<feature type="repeat" description="TPR" evidence="3">
    <location>
        <begin position="223"/>
        <end position="256"/>
    </location>
</feature>
<feature type="compositionally biased region" description="Polar residues" evidence="4">
    <location>
        <begin position="1110"/>
        <end position="1122"/>
    </location>
</feature>
<sequence>MAAVPNGYTNGVNGHAANTAVAAKSFERFADVPTVIDIPVRGDDGDEAVNVDLSEALDDVGELCDLLETECVAKNYWITIALAYVKQKRANMAVDILKRGLEALRAGRDEDKLSLLTCMCWVYLWQCRRAPRVKPTQPKEGQTDERLKENWLALATSTLNDASRISPSYPPLFLARGTLLLLKASLQPQKFGPGGEHSDRADTLKQASKCFDDAYRTSGNKNVLAVMGKAKANFSMGKFDQAYVLYQQALERAPDMVDPDPRIGIGACLWQLGHKENAREAWERSLELNESSTIANILLGLYHLDQSSHYNSNDPAFAPIYGKAMTTYTQTAFKLDAMHALTCATFGGYFLLRRAWVNVDRLARRAIEHTDVNASASDGWYLLARKEHYEGDLQKAQDYYNKADLARGGDERGYLPAKFGAAQLKTLMNDYDGAKFRLEKMVSTNKSVEAMTLLGILHAEDVFAKQVTGLKEETADSRKKAIALLESVRVAWRDSKKKISPDSAVLLNLARLYEQEQPEKALACLQHVEQLELDELDDEDLPEGMEDETAILAAKREMLSPQLLNNIGCFHFQAERLSQARENFQAALRSSVSISNKDASVDTDALVSTISYNLGRVYEAEGIEDEAEKIYKSLLDRHPDYVDANIRMAYLALRSDPVKGGEAIKQLVDADPGNLEARALHGWYLNRTKKRTLALNEDQEQKHYKHTLMTYDKHDIYSLTGMGNLNLVIAREMPRDTDQHKDRRSKTYSRAMEFFDKVLTLDPKNAFAAQGVGIGMVEERKDTAAAIHIFSKVRESVKDASVHINLGHVFCELKQFSRSIENYELALVKSREKDPQIMACLGRAWLMRGRTEKNLEHYKMSLDYSQQALAHSPENINFKFNVAFVQIQIAQQMITQPEANKTLVDVEAANKGLDEAIESFIEIAKGPSPPFPRHDIEQRANMGRNTMKRQLATATERQAEYERKNANRLEEARRRREEEIRKRENEKRAAQEKAEEEKRKLREERERIQEEDRKIIEKRLNDERIAEEAQYTTDEDGTRRKREKKPKEKRQKRKKKGEDSDTDADVAADGTGDEGGRSRHRSRATSATGSDGEGPRKKKKRRLERKGQAVKSNSKYKSAETVQDSDDDDDAGLAAPGSTQPKSDDPESPGVDAGGDEDNVADGGDEEDDDPSAARSTQRRKPARVLDDEDEDEELPDAASALANGNGNNGAVTDASED</sequence>
<dbReference type="SUPFAM" id="SSF48452">
    <property type="entry name" value="TPR-like"/>
    <property type="match status" value="3"/>
</dbReference>
<dbReference type="RefSeq" id="XP_016760188.1">
    <property type="nucleotide sequence ID" value="XM_016905810.1"/>
</dbReference>
<dbReference type="InterPro" id="IPR019734">
    <property type="entry name" value="TPR_rpt"/>
</dbReference>
<dbReference type="GO" id="GO:0006355">
    <property type="term" value="P:regulation of DNA-templated transcription"/>
    <property type="evidence" value="ECO:0007669"/>
    <property type="project" value="InterPro"/>
</dbReference>
<dbReference type="HOGENOM" id="CLU_003008_0_1_1"/>
<evidence type="ECO:0008006" key="7">
    <source>
        <dbReference type="Google" id="ProtNLM"/>
    </source>
</evidence>
<dbReference type="eggNOG" id="KOG2002">
    <property type="taxonomic scope" value="Eukaryota"/>
</dbReference>
<dbReference type="EMBL" id="KB456265">
    <property type="protein sequence ID" value="EMF12067.1"/>
    <property type="molecule type" value="Genomic_DNA"/>
</dbReference>
<dbReference type="OMA" id="EHWLTIA"/>
<protein>
    <recommendedName>
        <fullName evidence="7">TPR-like protein</fullName>
    </recommendedName>
</protein>
<dbReference type="PROSITE" id="PS50005">
    <property type="entry name" value="TPR"/>
    <property type="match status" value="2"/>
</dbReference>
<evidence type="ECO:0000313" key="5">
    <source>
        <dbReference type="EMBL" id="EMF12067.1"/>
    </source>
</evidence>
<dbReference type="GO" id="GO:0000993">
    <property type="term" value="F:RNA polymerase II complex binding"/>
    <property type="evidence" value="ECO:0007669"/>
    <property type="project" value="TreeGrafter"/>
</dbReference>
<gene>
    <name evidence="5" type="ORF">SEPMUDRAFT_149849</name>
</gene>
<dbReference type="GO" id="GO:0016593">
    <property type="term" value="C:Cdc73/Paf1 complex"/>
    <property type="evidence" value="ECO:0007669"/>
    <property type="project" value="TreeGrafter"/>
</dbReference>
<dbReference type="PANTHER" id="PTHR14027:SF2">
    <property type="entry name" value="RNA POLYMERASE-ASSOCIATED PROTEIN CTR9 HOMOLOG"/>
    <property type="match status" value="1"/>
</dbReference>
<feature type="compositionally biased region" description="Basic and acidic residues" evidence="4">
    <location>
        <begin position="957"/>
        <end position="1027"/>
    </location>
</feature>
<dbReference type="InterPro" id="IPR031101">
    <property type="entry name" value="Ctr9"/>
</dbReference>
<dbReference type="OrthoDB" id="343875at2759"/>
<accession>N1QFP6</accession>
<evidence type="ECO:0000313" key="6">
    <source>
        <dbReference type="Proteomes" id="UP000016931"/>
    </source>
</evidence>
<name>N1QFP6_SPHMS</name>
<feature type="repeat" description="TPR" evidence="3">
    <location>
        <begin position="608"/>
        <end position="641"/>
    </location>
</feature>
<dbReference type="SUPFAM" id="SSF81901">
    <property type="entry name" value="HCP-like"/>
    <property type="match status" value="1"/>
</dbReference>
<dbReference type="PANTHER" id="PTHR14027">
    <property type="entry name" value="RNA POLYMERASE-ASSOCIATED PROTEIN CTR9"/>
    <property type="match status" value="1"/>
</dbReference>
<keyword evidence="1" id="KW-0677">Repeat</keyword>
<evidence type="ECO:0000256" key="4">
    <source>
        <dbReference type="SAM" id="MobiDB-lite"/>
    </source>
</evidence>
<evidence type="ECO:0000256" key="2">
    <source>
        <dbReference type="ARBA" id="ARBA00022803"/>
    </source>
</evidence>
<feature type="compositionally biased region" description="Low complexity" evidence="4">
    <location>
        <begin position="1197"/>
        <end position="1211"/>
    </location>
</feature>
<evidence type="ECO:0000256" key="1">
    <source>
        <dbReference type="ARBA" id="ARBA00022737"/>
    </source>
</evidence>
<dbReference type="GeneID" id="27902947"/>
<keyword evidence="6" id="KW-1185">Reference proteome</keyword>
<keyword evidence="2 3" id="KW-0802">TPR repeat</keyword>
<feature type="compositionally biased region" description="Acidic residues" evidence="4">
    <location>
        <begin position="1187"/>
        <end position="1196"/>
    </location>
</feature>
<dbReference type="Gene3D" id="1.25.40.10">
    <property type="entry name" value="Tetratricopeptide repeat domain"/>
    <property type="match status" value="3"/>
</dbReference>
<dbReference type="Proteomes" id="UP000016931">
    <property type="component" value="Unassembled WGS sequence"/>
</dbReference>
<dbReference type="AlphaFoldDB" id="N1QFP6"/>
<feature type="region of interest" description="Disordered" evidence="4">
    <location>
        <begin position="951"/>
        <end position="1218"/>
    </location>
</feature>
<dbReference type="GO" id="GO:0006368">
    <property type="term" value="P:transcription elongation by RNA polymerase II"/>
    <property type="evidence" value="ECO:0007669"/>
    <property type="project" value="TreeGrafter"/>
</dbReference>
<dbReference type="Pfam" id="PF13432">
    <property type="entry name" value="TPR_16"/>
    <property type="match status" value="1"/>
</dbReference>
<dbReference type="InterPro" id="IPR011990">
    <property type="entry name" value="TPR-like_helical_dom_sf"/>
</dbReference>
<reference evidence="5 6" key="1">
    <citation type="journal article" date="2012" name="PLoS Pathog.">
        <title>Diverse lifestyles and strategies of plant pathogenesis encoded in the genomes of eighteen Dothideomycetes fungi.</title>
        <authorList>
            <person name="Ohm R.A."/>
            <person name="Feau N."/>
            <person name="Henrissat B."/>
            <person name="Schoch C.L."/>
            <person name="Horwitz B.A."/>
            <person name="Barry K.W."/>
            <person name="Condon B.J."/>
            <person name="Copeland A.C."/>
            <person name="Dhillon B."/>
            <person name="Glaser F."/>
            <person name="Hesse C.N."/>
            <person name="Kosti I."/>
            <person name="LaButti K."/>
            <person name="Lindquist E.A."/>
            <person name="Lucas S."/>
            <person name="Salamov A.A."/>
            <person name="Bradshaw R.E."/>
            <person name="Ciuffetti L."/>
            <person name="Hamelin R.C."/>
            <person name="Kema G.H.J."/>
            <person name="Lawrence C."/>
            <person name="Scott J.A."/>
            <person name="Spatafora J.W."/>
            <person name="Turgeon B.G."/>
            <person name="de Wit P.J.G.M."/>
            <person name="Zhong S."/>
            <person name="Goodwin S.B."/>
            <person name="Grigoriev I.V."/>
        </authorList>
    </citation>
    <scope>NUCLEOTIDE SEQUENCE [LARGE SCALE GENOMIC DNA]</scope>
    <source>
        <strain evidence="5 6">SO2202</strain>
    </source>
</reference>
<dbReference type="STRING" id="692275.N1QFP6"/>
<organism evidence="5 6">
    <name type="scientific">Sphaerulina musiva (strain SO2202)</name>
    <name type="common">Poplar stem canker fungus</name>
    <name type="synonym">Septoria musiva</name>
    <dbReference type="NCBI Taxonomy" id="692275"/>
    <lineage>
        <taxon>Eukaryota</taxon>
        <taxon>Fungi</taxon>
        <taxon>Dikarya</taxon>
        <taxon>Ascomycota</taxon>
        <taxon>Pezizomycotina</taxon>
        <taxon>Dothideomycetes</taxon>
        <taxon>Dothideomycetidae</taxon>
        <taxon>Mycosphaerellales</taxon>
        <taxon>Mycosphaerellaceae</taxon>
        <taxon>Sphaerulina</taxon>
    </lineage>
</organism>
<dbReference type="SMART" id="SM00028">
    <property type="entry name" value="TPR"/>
    <property type="match status" value="8"/>
</dbReference>
<feature type="compositionally biased region" description="Acidic residues" evidence="4">
    <location>
        <begin position="1154"/>
        <end position="1171"/>
    </location>
</feature>
<evidence type="ECO:0000256" key="3">
    <source>
        <dbReference type="PROSITE-ProRule" id="PRU00339"/>
    </source>
</evidence>
<proteinExistence type="predicted"/>
<feature type="compositionally biased region" description="Basic residues" evidence="4">
    <location>
        <begin position="1039"/>
        <end position="1055"/>
    </location>
</feature>